<feature type="compositionally biased region" description="Basic and acidic residues" evidence="3">
    <location>
        <begin position="131"/>
        <end position="148"/>
    </location>
</feature>
<comment type="caution">
    <text evidence="5">The sequence shown here is derived from an EMBL/GenBank/DDBJ whole genome shotgun (WGS) entry which is preliminary data.</text>
</comment>
<feature type="domain" description="Death" evidence="4">
    <location>
        <begin position="10"/>
        <end position="94"/>
    </location>
</feature>
<evidence type="ECO:0000313" key="5">
    <source>
        <dbReference type="EMBL" id="RLV96730.1"/>
    </source>
</evidence>
<reference evidence="5 6" key="1">
    <citation type="journal article" date="2018" name="Proc. R. Soc. B">
        <title>A non-coding region near Follistatin controls head colour polymorphism in the Gouldian finch.</title>
        <authorList>
            <person name="Toomey M.B."/>
            <person name="Marques C.I."/>
            <person name="Andrade P."/>
            <person name="Araujo P.M."/>
            <person name="Sabatino S."/>
            <person name="Gazda M.A."/>
            <person name="Afonso S."/>
            <person name="Lopes R.J."/>
            <person name="Corbo J.C."/>
            <person name="Carneiro M."/>
        </authorList>
    </citation>
    <scope>NUCLEOTIDE SEQUENCE [LARGE SCALE GENOMIC DNA]</scope>
    <source>
        <strain evidence="5">Red01</strain>
        <tissue evidence="5">Muscle</tissue>
    </source>
</reference>
<dbReference type="PANTHER" id="PTHR24123:SF49">
    <property type="entry name" value="ANKYRIN-2-LIKE ISOFORM X1"/>
    <property type="match status" value="1"/>
</dbReference>
<dbReference type="PANTHER" id="PTHR24123">
    <property type="entry name" value="ANKYRIN REPEAT-CONTAINING"/>
    <property type="match status" value="1"/>
</dbReference>
<dbReference type="InterPro" id="IPR000488">
    <property type="entry name" value="Death_dom"/>
</dbReference>
<proteinExistence type="predicted"/>
<dbReference type="GO" id="GO:0007165">
    <property type="term" value="P:signal transduction"/>
    <property type="evidence" value="ECO:0007669"/>
    <property type="project" value="InterPro"/>
</dbReference>
<dbReference type="Gene3D" id="1.10.533.10">
    <property type="entry name" value="Death Domain, Fas"/>
    <property type="match status" value="1"/>
</dbReference>
<keyword evidence="2" id="KW-0040">ANK repeat</keyword>
<dbReference type="InterPro" id="IPR011029">
    <property type="entry name" value="DEATH-like_dom_sf"/>
</dbReference>
<protein>
    <recommendedName>
        <fullName evidence="4">Death domain-containing protein</fullName>
    </recommendedName>
</protein>
<dbReference type="InterPro" id="IPR051165">
    <property type="entry name" value="Multifunctional_ANK_Repeat"/>
</dbReference>
<dbReference type="FunFam" id="1.10.533.10:FF:000002">
    <property type="entry name" value="Ankyrin-3 isoform 2"/>
    <property type="match status" value="1"/>
</dbReference>
<dbReference type="Pfam" id="PF00531">
    <property type="entry name" value="Death"/>
    <property type="match status" value="1"/>
</dbReference>
<feature type="compositionally biased region" description="Polar residues" evidence="3">
    <location>
        <begin position="160"/>
        <end position="171"/>
    </location>
</feature>
<accession>A0A3L8S3G8</accession>
<gene>
    <name evidence="5" type="ORF">DV515_00012515</name>
</gene>
<dbReference type="OrthoDB" id="9390595at2759"/>
<feature type="region of interest" description="Disordered" evidence="3">
    <location>
        <begin position="131"/>
        <end position="280"/>
    </location>
</feature>
<evidence type="ECO:0000259" key="4">
    <source>
        <dbReference type="PROSITE" id="PS50017"/>
    </source>
</evidence>
<evidence type="ECO:0000256" key="1">
    <source>
        <dbReference type="ARBA" id="ARBA00022737"/>
    </source>
</evidence>
<dbReference type="CDD" id="cd08804">
    <property type="entry name" value="Death_ank2"/>
    <property type="match status" value="1"/>
</dbReference>
<dbReference type="EMBL" id="QUSF01000069">
    <property type="protein sequence ID" value="RLV96730.1"/>
    <property type="molecule type" value="Genomic_DNA"/>
</dbReference>
<dbReference type="SMART" id="SM00005">
    <property type="entry name" value="DEATH"/>
    <property type="match status" value="1"/>
</dbReference>
<keyword evidence="6" id="KW-1185">Reference proteome</keyword>
<sequence length="567" mass="63989">MYQQDDQERTEERLAHIADHLGFSWTELARELDFTEEQIHQIRIENPNSLQDQSHALLKYWLERDGKHATDTNLTQCLTKINRMDIVHLMETSGIDPMQGHGTRTYADTEQSLALDHSEGFSTLQEEVYSMRHKQEQQRLSKDGEPTEHPPLVSEEDVSVSYSPFQDSTPRSEAEVSMAELLRQAHKEQVETEFSGKPQDVPGKPSASQQEHFITTPGTELSVGAGKAVSGKSAHSSRAKGEAQTAHPQPPSPVQRGHSPIIQEPEDPQLHQESLSPRRSSLVIVESTEEQMEKSGRGFEEESLEKELAEELGGLELSSDEDEMVTTRVIRRRVIIQADSMPEMLPETVTEEQYTDEHGHIVVTRKIIRRYVAPDGTEKEEVLMQGTPQAPIGVEEGDGYSKVVKRVVLKSDSEHSEVTLSEPAILSSASKFQSEPVEGRKVSKVIKTTVVHGERTEKHLGDASLASDLPSAKEDFEERPNRGQELSGKSSKRQLGKEHLAPRTILSKASTQKRTVMKDRYGKHVHIEELEDTPEALPRDDLQYDLQYDLQQLLRHFCQEDWTQEAK</sequence>
<dbReference type="AlphaFoldDB" id="A0A3L8S3G8"/>
<keyword evidence="1" id="KW-0677">Repeat</keyword>
<feature type="region of interest" description="Disordered" evidence="3">
    <location>
        <begin position="457"/>
        <end position="504"/>
    </location>
</feature>
<organism evidence="5 6">
    <name type="scientific">Chloebia gouldiae</name>
    <name type="common">Gouldian finch</name>
    <name type="synonym">Erythrura gouldiae</name>
    <dbReference type="NCBI Taxonomy" id="44316"/>
    <lineage>
        <taxon>Eukaryota</taxon>
        <taxon>Metazoa</taxon>
        <taxon>Chordata</taxon>
        <taxon>Craniata</taxon>
        <taxon>Vertebrata</taxon>
        <taxon>Euteleostomi</taxon>
        <taxon>Archelosauria</taxon>
        <taxon>Archosauria</taxon>
        <taxon>Dinosauria</taxon>
        <taxon>Saurischia</taxon>
        <taxon>Theropoda</taxon>
        <taxon>Coelurosauria</taxon>
        <taxon>Aves</taxon>
        <taxon>Neognathae</taxon>
        <taxon>Neoaves</taxon>
        <taxon>Telluraves</taxon>
        <taxon>Australaves</taxon>
        <taxon>Passeriformes</taxon>
        <taxon>Passeroidea</taxon>
        <taxon>Passeridae</taxon>
        <taxon>Chloebia</taxon>
    </lineage>
</organism>
<evidence type="ECO:0000256" key="3">
    <source>
        <dbReference type="SAM" id="MobiDB-lite"/>
    </source>
</evidence>
<feature type="compositionally biased region" description="Polar residues" evidence="3">
    <location>
        <begin position="206"/>
        <end position="219"/>
    </location>
</feature>
<dbReference type="SUPFAM" id="SSF47986">
    <property type="entry name" value="DEATH domain"/>
    <property type="match status" value="1"/>
</dbReference>
<dbReference type="Proteomes" id="UP000276834">
    <property type="component" value="Unassembled WGS sequence"/>
</dbReference>
<dbReference type="PROSITE" id="PS50017">
    <property type="entry name" value="DEATH_DOMAIN"/>
    <property type="match status" value="1"/>
</dbReference>
<name>A0A3L8S3G8_CHLGU</name>
<evidence type="ECO:0000256" key="2">
    <source>
        <dbReference type="ARBA" id="ARBA00023043"/>
    </source>
</evidence>
<evidence type="ECO:0000313" key="6">
    <source>
        <dbReference type="Proteomes" id="UP000276834"/>
    </source>
</evidence>
<feature type="compositionally biased region" description="Basic and acidic residues" evidence="3">
    <location>
        <begin position="471"/>
        <end position="482"/>
    </location>
</feature>